<feature type="region of interest" description="Disordered" evidence="1">
    <location>
        <begin position="131"/>
        <end position="214"/>
    </location>
</feature>
<feature type="region of interest" description="Disordered" evidence="1">
    <location>
        <begin position="842"/>
        <end position="899"/>
    </location>
</feature>
<feature type="compositionally biased region" description="Low complexity" evidence="1">
    <location>
        <begin position="90"/>
        <end position="101"/>
    </location>
</feature>
<gene>
    <name evidence="2" type="ORF">BSP0115_LOCUS7195</name>
</gene>
<proteinExistence type="predicted"/>
<name>A0A7S1CAD4_9STRA</name>
<feature type="compositionally biased region" description="Polar residues" evidence="1">
    <location>
        <begin position="872"/>
        <end position="881"/>
    </location>
</feature>
<dbReference type="AlphaFoldDB" id="A0A7S1CAD4"/>
<evidence type="ECO:0000256" key="1">
    <source>
        <dbReference type="SAM" id="MobiDB-lite"/>
    </source>
</evidence>
<sequence>MAFMDFFLGTSPRPDPSGSTFEDDVDGAVDSVGLGAVWDAVCGAEGQSHSGDEQDGPPRRSGAGRLRLRVPDAGSSGGTEAGDGAGAGATGAADARLSSSAGADEAAGAAAAAAAGSGAAGVDAAIHGGAPGAGSSAPDADVIEGVGVPRDRGGSSPVWSPRDGIELAPRSPPTRRPRGGSGAGGGARGDDGTTGVDAGAPEVHGEASGAGAGAGVTSAGPFDAADAFSGNFAVVRLDRLGDEGAWPIPVAVAPLDIEKRAAMIDASGLPIYRPERRLSCKKNCHRVCLSLAFATESDAFGAQNLAVRILRMRGDASDEPVPLTPTEREHTFALGTVTGEGGPPYRVHFKFVFEAEVLGAEPRATFGVPFQRLDGEVTEYFRFRIDATEVPYTPLKVQMLPPLTTTAAMNELPQRGVVVGTDNVYDVCRQQGRLFRLHVKATYPASSAAVVRDRVAARQLPFPIHHEARGNGARDKEPTWHPSAMWMHAPDALVHEVSIRRQSTADAETVTFVFDVVLKTTFTSECSSMQIAYTQGVVKHAKKPTPQGRIYRIPTRTVEGVCRPCLCFRLVTNATAVYLEVANVIKDDMLLGVALEVQAFLRTNFFRSQSSPKMRARADTDQVKVLARRHDELNKRTTIAVGIATKEAKVTNLEVNLSLSLVRKMTELLGVASVVGVAFGPRANSGFGLSYLDGLSGVRIVRENDEACTKDDGGLVEPFRRRRAQSVASSALGGSVTGSVEDASSVVGGDVAADASAAGVAPGSAGSTARGGAGGASLVWNGEGSEGSVGGLPSADGLAMPPIRRRNLGRQASDASMRSLDSHIEEQQAEERYGSEAAHFAFNPNLNPDKAARNATFNTARRRRRRRRGRTSELSSITTDSEVVRHRSGARRARANTSSTQGMSIGDVLSVDDIVASPAAEVGEAPDAAATITAATGGAGAGARRTRASEPDDKAQVLRGLADLGILYVQPDAEALRVAAKQ</sequence>
<feature type="compositionally biased region" description="Basic residues" evidence="1">
    <location>
        <begin position="860"/>
        <end position="869"/>
    </location>
</feature>
<feature type="compositionally biased region" description="Gly residues" evidence="1">
    <location>
        <begin position="75"/>
        <end position="89"/>
    </location>
</feature>
<protein>
    <submittedName>
        <fullName evidence="2">Uncharacterized protein</fullName>
    </submittedName>
</protein>
<feature type="region of interest" description="Disordered" evidence="1">
    <location>
        <begin position="1"/>
        <end position="27"/>
    </location>
</feature>
<dbReference type="EMBL" id="HBFS01010432">
    <property type="protein sequence ID" value="CAD8913943.1"/>
    <property type="molecule type" value="Transcribed_RNA"/>
</dbReference>
<evidence type="ECO:0000313" key="2">
    <source>
        <dbReference type="EMBL" id="CAD8913943.1"/>
    </source>
</evidence>
<reference evidence="2" key="1">
    <citation type="submission" date="2021-01" db="EMBL/GenBank/DDBJ databases">
        <authorList>
            <person name="Corre E."/>
            <person name="Pelletier E."/>
            <person name="Niang G."/>
            <person name="Scheremetjew M."/>
            <person name="Finn R."/>
            <person name="Kale V."/>
            <person name="Holt S."/>
            <person name="Cochrane G."/>
            <person name="Meng A."/>
            <person name="Brown T."/>
            <person name="Cohen L."/>
        </authorList>
    </citation>
    <scope>NUCLEOTIDE SEQUENCE</scope>
    <source>
        <strain evidence="2">Ms1</strain>
    </source>
</reference>
<feature type="region of interest" description="Disordered" evidence="1">
    <location>
        <begin position="43"/>
        <end position="101"/>
    </location>
</feature>
<accession>A0A7S1CAD4</accession>
<organism evidence="2">
    <name type="scientific">Bicosoecida sp. CB-2014</name>
    <dbReference type="NCBI Taxonomy" id="1486930"/>
    <lineage>
        <taxon>Eukaryota</taxon>
        <taxon>Sar</taxon>
        <taxon>Stramenopiles</taxon>
        <taxon>Bigyra</taxon>
        <taxon>Opalozoa</taxon>
        <taxon>Bicosoecida</taxon>
    </lineage>
</organism>